<reference evidence="8 9" key="1">
    <citation type="journal article" date="2023" name="Science">
        <title>Elucidation of the pathway for biosynthesis of saponin adjuvants from the soapbark tree.</title>
        <authorList>
            <person name="Reed J."/>
            <person name="Orme A."/>
            <person name="El-Demerdash A."/>
            <person name="Owen C."/>
            <person name="Martin L.B.B."/>
            <person name="Misra R.C."/>
            <person name="Kikuchi S."/>
            <person name="Rejzek M."/>
            <person name="Martin A.C."/>
            <person name="Harkess A."/>
            <person name="Leebens-Mack J."/>
            <person name="Louveau T."/>
            <person name="Stephenson M.J."/>
            <person name="Osbourn A."/>
        </authorList>
    </citation>
    <scope>NUCLEOTIDE SEQUENCE [LARGE SCALE GENOMIC DNA]</scope>
    <source>
        <strain evidence="8">S10</strain>
    </source>
</reference>
<dbReference type="EMBL" id="JARAOO010000001">
    <property type="protein sequence ID" value="KAJ7982606.1"/>
    <property type="molecule type" value="Genomic_DNA"/>
</dbReference>
<dbReference type="GO" id="GO:0005506">
    <property type="term" value="F:iron ion binding"/>
    <property type="evidence" value="ECO:0007669"/>
    <property type="project" value="InterPro"/>
</dbReference>
<sequence>MFCLLVLTFYGDKLDEKQIKEIEEAQRHMLLNLNKFNFLDFFPRIGKVLFRKRWNELFQMRREQEVLVPLIGAQKKAKEERKLARENDEFVSSYVDMLLDLQLPEDKRKLDEGEMVSLCSEFLAGTDTTSMALQWVMANLVKYPHVQERILEEIKGVIENKDETEMKEDDLPKLQYLKAVILEGLRRHPPMHLQDGVGSKCLGEPMAFKPERFLNETTNNEGEEVFDITGTREIKMMPFGAARRMCPASGLALLHLEYFVANLVSKFEWKTKEGCDVDFSKKQEFTVVMKNPLEGHVYPRV</sequence>
<dbReference type="PRINTS" id="PR00385">
    <property type="entry name" value="P450"/>
</dbReference>
<keyword evidence="7" id="KW-0408">Iron</keyword>
<gene>
    <name evidence="8" type="ORF">O6P43_001709</name>
</gene>
<dbReference type="InterPro" id="IPR051103">
    <property type="entry name" value="Plant_metabolite_P450s"/>
</dbReference>
<evidence type="ECO:0000256" key="5">
    <source>
        <dbReference type="ARBA" id="ARBA00022989"/>
    </source>
</evidence>
<dbReference type="GO" id="GO:0016709">
    <property type="term" value="F:oxidoreductase activity, acting on paired donors, with incorporation or reduction of molecular oxygen, NAD(P)H as one donor, and incorporation of one atom of oxygen"/>
    <property type="evidence" value="ECO:0007669"/>
    <property type="project" value="TreeGrafter"/>
</dbReference>
<dbReference type="InterPro" id="IPR036396">
    <property type="entry name" value="Cyt_P450_sf"/>
</dbReference>
<evidence type="ECO:0000313" key="8">
    <source>
        <dbReference type="EMBL" id="KAJ7982606.1"/>
    </source>
</evidence>
<dbReference type="AlphaFoldDB" id="A0AAD7QLG7"/>
<organism evidence="8 9">
    <name type="scientific">Quillaja saponaria</name>
    <name type="common">Soap bark tree</name>
    <dbReference type="NCBI Taxonomy" id="32244"/>
    <lineage>
        <taxon>Eukaryota</taxon>
        <taxon>Viridiplantae</taxon>
        <taxon>Streptophyta</taxon>
        <taxon>Embryophyta</taxon>
        <taxon>Tracheophyta</taxon>
        <taxon>Spermatophyta</taxon>
        <taxon>Magnoliopsida</taxon>
        <taxon>eudicotyledons</taxon>
        <taxon>Gunneridae</taxon>
        <taxon>Pentapetalae</taxon>
        <taxon>rosids</taxon>
        <taxon>fabids</taxon>
        <taxon>Fabales</taxon>
        <taxon>Quillajaceae</taxon>
        <taxon>Quillaja</taxon>
    </lineage>
</organism>
<keyword evidence="7" id="KW-0349">Heme</keyword>
<evidence type="ECO:0000256" key="3">
    <source>
        <dbReference type="ARBA" id="ARBA00022692"/>
    </source>
</evidence>
<dbReference type="KEGG" id="qsa:O6P43_001709"/>
<keyword evidence="3" id="KW-0812">Transmembrane</keyword>
<dbReference type="PANTHER" id="PTHR24298">
    <property type="entry name" value="FLAVONOID 3'-MONOOXYGENASE-RELATED"/>
    <property type="match status" value="1"/>
</dbReference>
<evidence type="ECO:0000256" key="1">
    <source>
        <dbReference type="ARBA" id="ARBA00001971"/>
    </source>
</evidence>
<proteinExistence type="predicted"/>
<dbReference type="PRINTS" id="PR00463">
    <property type="entry name" value="EP450I"/>
</dbReference>
<evidence type="ECO:0000313" key="9">
    <source>
        <dbReference type="Proteomes" id="UP001163823"/>
    </source>
</evidence>
<evidence type="ECO:0000256" key="7">
    <source>
        <dbReference type="PIRSR" id="PIRSR602401-1"/>
    </source>
</evidence>
<evidence type="ECO:0000256" key="6">
    <source>
        <dbReference type="ARBA" id="ARBA00023136"/>
    </source>
</evidence>
<evidence type="ECO:0000256" key="4">
    <source>
        <dbReference type="ARBA" id="ARBA00022723"/>
    </source>
</evidence>
<dbReference type="Pfam" id="PF00067">
    <property type="entry name" value="p450"/>
    <property type="match status" value="2"/>
</dbReference>
<comment type="subcellular location">
    <subcellularLocation>
        <location evidence="2">Membrane</location>
        <topology evidence="2">Single-pass membrane protein</topology>
    </subcellularLocation>
</comment>
<comment type="cofactor">
    <cofactor evidence="1 7">
        <name>heme</name>
        <dbReference type="ChEBI" id="CHEBI:30413"/>
    </cofactor>
</comment>
<dbReference type="PANTHER" id="PTHR24298:SF800">
    <property type="entry name" value="CYTOCHROME P450 89A2-RELATED"/>
    <property type="match status" value="1"/>
</dbReference>
<comment type="caution">
    <text evidence="8">The sequence shown here is derived from an EMBL/GenBank/DDBJ whole genome shotgun (WGS) entry which is preliminary data.</text>
</comment>
<evidence type="ECO:0000256" key="2">
    <source>
        <dbReference type="ARBA" id="ARBA00004167"/>
    </source>
</evidence>
<dbReference type="SUPFAM" id="SSF48264">
    <property type="entry name" value="Cytochrome P450"/>
    <property type="match status" value="1"/>
</dbReference>
<protein>
    <submittedName>
        <fullName evidence="8">Cytochrome P450</fullName>
    </submittedName>
</protein>
<keyword evidence="4 7" id="KW-0479">Metal-binding</keyword>
<keyword evidence="5" id="KW-1133">Transmembrane helix</keyword>
<dbReference type="Proteomes" id="UP001163823">
    <property type="component" value="Chromosome 1"/>
</dbReference>
<feature type="binding site" description="axial binding residue" evidence="7">
    <location>
        <position position="246"/>
    </location>
    <ligand>
        <name>heme</name>
        <dbReference type="ChEBI" id="CHEBI:30413"/>
    </ligand>
    <ligandPart>
        <name>Fe</name>
        <dbReference type="ChEBI" id="CHEBI:18248"/>
    </ligandPart>
</feature>
<keyword evidence="6" id="KW-0472">Membrane</keyword>
<name>A0AAD7QLG7_QUISA</name>
<keyword evidence="9" id="KW-1185">Reference proteome</keyword>
<dbReference type="Gene3D" id="1.10.630.10">
    <property type="entry name" value="Cytochrome P450"/>
    <property type="match status" value="2"/>
</dbReference>
<dbReference type="InterPro" id="IPR001128">
    <property type="entry name" value="Cyt_P450"/>
</dbReference>
<dbReference type="InterPro" id="IPR002401">
    <property type="entry name" value="Cyt_P450_E_grp-I"/>
</dbReference>
<accession>A0AAD7QLG7</accession>
<dbReference type="GO" id="GO:0016020">
    <property type="term" value="C:membrane"/>
    <property type="evidence" value="ECO:0007669"/>
    <property type="project" value="UniProtKB-SubCell"/>
</dbReference>
<dbReference type="GO" id="GO:0020037">
    <property type="term" value="F:heme binding"/>
    <property type="evidence" value="ECO:0007669"/>
    <property type="project" value="InterPro"/>
</dbReference>